<keyword evidence="2" id="KW-1185">Reference proteome</keyword>
<reference evidence="1 2" key="1">
    <citation type="submission" date="2016-11" db="EMBL/GenBank/DDBJ databases">
        <title>The macronuclear genome of Stentor coeruleus: a giant cell with tiny introns.</title>
        <authorList>
            <person name="Slabodnick M."/>
            <person name="Ruby J.G."/>
            <person name="Reiff S.B."/>
            <person name="Swart E.C."/>
            <person name="Gosai S."/>
            <person name="Prabakaran S."/>
            <person name="Witkowska E."/>
            <person name="Larue G.E."/>
            <person name="Fisher S."/>
            <person name="Freeman R.M."/>
            <person name="Gunawardena J."/>
            <person name="Chu W."/>
            <person name="Stover N.A."/>
            <person name="Gregory B.D."/>
            <person name="Nowacki M."/>
            <person name="Derisi J."/>
            <person name="Roy S.W."/>
            <person name="Marshall W.F."/>
            <person name="Sood P."/>
        </authorList>
    </citation>
    <scope>NUCLEOTIDE SEQUENCE [LARGE SCALE GENOMIC DNA]</scope>
    <source>
        <strain evidence="1">WM001</strain>
    </source>
</reference>
<proteinExistence type="predicted"/>
<comment type="caution">
    <text evidence="1">The sequence shown here is derived from an EMBL/GenBank/DDBJ whole genome shotgun (WGS) entry which is preliminary data.</text>
</comment>
<sequence>MVKNNNEKSSSDKEPTNPLIPEINIPKVIYRECPFQYETPLKDIPITTSLNLKLGMNKFLVDLEKNLESERTKKLIKDILDAKRQISIGKNTMIEHLCGGFLDQPFKIHFFDDVPRPAYKNKHFTLKGNIVDKQNNIVTLDEPMIFKTLLYKAEHPISQIKKTRYNEEIIVGNPVIQTSSFVYLRRISIKEVSSYHPSKMYILVVMPEDIQLVQPYVFTEIVVKTMNLKPCKLRKKYKVEELFKFK</sequence>
<dbReference type="AlphaFoldDB" id="A0A1R2ALX8"/>
<accession>A0A1R2ALX8</accession>
<evidence type="ECO:0000313" key="1">
    <source>
        <dbReference type="EMBL" id="OMJ65527.1"/>
    </source>
</evidence>
<evidence type="ECO:0000313" key="2">
    <source>
        <dbReference type="Proteomes" id="UP000187209"/>
    </source>
</evidence>
<dbReference type="EMBL" id="MPUH01002081">
    <property type="protein sequence ID" value="OMJ65527.1"/>
    <property type="molecule type" value="Genomic_DNA"/>
</dbReference>
<gene>
    <name evidence="1" type="ORF">SteCoe_38055</name>
</gene>
<protein>
    <submittedName>
        <fullName evidence="1">Uncharacterized protein</fullName>
    </submittedName>
</protein>
<dbReference type="Proteomes" id="UP000187209">
    <property type="component" value="Unassembled WGS sequence"/>
</dbReference>
<organism evidence="1 2">
    <name type="scientific">Stentor coeruleus</name>
    <dbReference type="NCBI Taxonomy" id="5963"/>
    <lineage>
        <taxon>Eukaryota</taxon>
        <taxon>Sar</taxon>
        <taxon>Alveolata</taxon>
        <taxon>Ciliophora</taxon>
        <taxon>Postciliodesmatophora</taxon>
        <taxon>Heterotrichea</taxon>
        <taxon>Heterotrichida</taxon>
        <taxon>Stentoridae</taxon>
        <taxon>Stentor</taxon>
    </lineage>
</organism>
<name>A0A1R2ALX8_9CILI</name>